<protein>
    <submittedName>
        <fullName evidence="1">Uncharacterized protein</fullName>
    </submittedName>
</protein>
<sequence>MRDRHIRSLRFFYPDFRKNIVLRITKVHPDHLIQWNPAFIHATDEIIHFSTKGSDHCIIHIPQLHLACIVSVVGIFLIKGKEAIQSLSQIRNSSLDTVVEIVDNILARQQFSFDQGELILDVIDIFPHLFLKNILSRVGINPMSFINMDKRQMSLDRQTRIINAFQVLIRAPIIKFSSCTKQTYCLRSHCSANPCCPIQGIFPAQHLPCFILSPGTSTGNEPLQPKKLSVFDLLPCQ</sequence>
<comment type="caution">
    <text evidence="1">The sequence shown here is derived from an EMBL/GenBank/DDBJ whole genome shotgun (WGS) entry which is preliminary data.</text>
</comment>
<evidence type="ECO:0000313" key="1">
    <source>
        <dbReference type="EMBL" id="GAD05327.1"/>
    </source>
</evidence>
<reference evidence="2" key="1">
    <citation type="journal article" date="2013" name="Genome">
        <title>Draft Genome Sequences of Porphyromonas crevioricanis JCM 15906T and Porphyromonas cansulci JCM 13913T Isolated from a Canine Oral Cavity.</title>
        <authorList>
            <person name="Sakamoto M."/>
            <person name="Tanaka N."/>
            <person name="Shiwa Y."/>
            <person name="Yoshikawa H."/>
            <person name="Ohkuma M."/>
        </authorList>
    </citation>
    <scope>NUCLEOTIDE SEQUENCE [LARGE SCALE GENOMIC DNA]</scope>
    <source>
        <strain evidence="2">JCM 15906</strain>
    </source>
</reference>
<organism evidence="1 2">
    <name type="scientific">Porphyromonas crevioricanis JCM 15906</name>
    <dbReference type="NCBI Taxonomy" id="1305617"/>
    <lineage>
        <taxon>Bacteria</taxon>
        <taxon>Pseudomonadati</taxon>
        <taxon>Bacteroidota</taxon>
        <taxon>Bacteroidia</taxon>
        <taxon>Bacteroidales</taxon>
        <taxon>Porphyromonadaceae</taxon>
        <taxon>Porphyromonas</taxon>
    </lineage>
</organism>
<name>T1CNE3_9PORP</name>
<accession>T1CNE3</accession>
<dbReference type="EMBL" id="BAOU01000025">
    <property type="protein sequence ID" value="GAD05327.1"/>
    <property type="molecule type" value="Genomic_DNA"/>
</dbReference>
<dbReference type="Proteomes" id="UP000018031">
    <property type="component" value="Unassembled WGS sequence"/>
</dbReference>
<gene>
    <name evidence="1" type="ORF">PORCRE_1027</name>
</gene>
<dbReference type="AlphaFoldDB" id="T1CNE3"/>
<proteinExistence type="predicted"/>
<evidence type="ECO:0000313" key="2">
    <source>
        <dbReference type="Proteomes" id="UP000018031"/>
    </source>
</evidence>
<reference evidence="1 2" key="2">
    <citation type="journal article" date="2013" name="Genome Announc.">
        <title>Draft Genome Sequences of Porphyromonas crevioricanis JCM 15906T and Porphyromonas cansulci JCM 13913T Isolated from a Canine Oral Cavity.</title>
        <authorList>
            <person name="Sakamoto M."/>
            <person name="Tanaka N."/>
            <person name="Shiwa Y."/>
            <person name="Yoshikawa H."/>
            <person name="Ohkuma M."/>
        </authorList>
    </citation>
    <scope>NUCLEOTIDE SEQUENCE [LARGE SCALE GENOMIC DNA]</scope>
    <source>
        <strain evidence="1 2">JCM 15906</strain>
    </source>
</reference>